<keyword evidence="3" id="KW-1185">Reference proteome</keyword>
<feature type="transmembrane region" description="Helical" evidence="1">
    <location>
        <begin position="12"/>
        <end position="32"/>
    </location>
</feature>
<keyword evidence="1" id="KW-0812">Transmembrane</keyword>
<dbReference type="Proteomes" id="UP000198639">
    <property type="component" value="Unassembled WGS sequence"/>
</dbReference>
<gene>
    <name evidence="2" type="ORF">SAMN05216204_111122</name>
</gene>
<proteinExistence type="predicted"/>
<keyword evidence="1" id="KW-0472">Membrane</keyword>
<evidence type="ECO:0000256" key="1">
    <source>
        <dbReference type="SAM" id="Phobius"/>
    </source>
</evidence>
<sequence length="83" mass="9268">MKINHFNIGTRLGCAFAAIILLMAVMLAAMLWQLDRIADAKDVMAQTGRKSSLAKDWREGISTNIRWRRSALANAWSTRPAPP</sequence>
<keyword evidence="1" id="KW-1133">Transmembrane helix</keyword>
<name>A0A1I1MQC9_9BURK</name>
<dbReference type="STRING" id="1164594.SAMN05216204_111122"/>
<reference evidence="3" key="1">
    <citation type="submission" date="2016-10" db="EMBL/GenBank/DDBJ databases">
        <authorList>
            <person name="Varghese N."/>
            <person name="Submissions S."/>
        </authorList>
    </citation>
    <scope>NUCLEOTIDE SEQUENCE [LARGE SCALE GENOMIC DNA]</scope>
    <source>
        <strain evidence="3">CGMCC 1.12041</strain>
    </source>
</reference>
<organism evidence="2 3">
    <name type="scientific">Massilia yuzhufengensis</name>
    <dbReference type="NCBI Taxonomy" id="1164594"/>
    <lineage>
        <taxon>Bacteria</taxon>
        <taxon>Pseudomonadati</taxon>
        <taxon>Pseudomonadota</taxon>
        <taxon>Betaproteobacteria</taxon>
        <taxon>Burkholderiales</taxon>
        <taxon>Oxalobacteraceae</taxon>
        <taxon>Telluria group</taxon>
        <taxon>Massilia</taxon>
    </lineage>
</organism>
<evidence type="ECO:0000313" key="3">
    <source>
        <dbReference type="Proteomes" id="UP000198639"/>
    </source>
</evidence>
<dbReference type="RefSeq" id="WP_177207729.1">
    <property type="nucleotide sequence ID" value="NZ_FOLD01000011.1"/>
</dbReference>
<dbReference type="AlphaFoldDB" id="A0A1I1MQC9"/>
<dbReference type="EMBL" id="FOLD01000011">
    <property type="protein sequence ID" value="SFC87581.1"/>
    <property type="molecule type" value="Genomic_DNA"/>
</dbReference>
<evidence type="ECO:0000313" key="2">
    <source>
        <dbReference type="EMBL" id="SFC87581.1"/>
    </source>
</evidence>
<protein>
    <submittedName>
        <fullName evidence="2">Methyl-accepting chemotaxis protein</fullName>
    </submittedName>
</protein>
<accession>A0A1I1MQC9</accession>